<dbReference type="SUPFAM" id="SSF53474">
    <property type="entry name" value="alpha/beta-Hydrolases"/>
    <property type="match status" value="1"/>
</dbReference>
<comment type="caution">
    <text evidence="3">The sequence shown here is derived from an EMBL/GenBank/DDBJ whole genome shotgun (WGS) entry which is preliminary data.</text>
</comment>
<evidence type="ECO:0000313" key="3">
    <source>
        <dbReference type="EMBL" id="RAJ10010.1"/>
    </source>
</evidence>
<keyword evidence="3" id="KW-0378">Hydrolase</keyword>
<dbReference type="Gene3D" id="3.40.50.1820">
    <property type="entry name" value="alpha/beta hydrolase"/>
    <property type="match status" value="1"/>
</dbReference>
<keyword evidence="4" id="KW-1185">Reference proteome</keyword>
<evidence type="ECO:0000256" key="1">
    <source>
        <dbReference type="ARBA" id="ARBA00022729"/>
    </source>
</evidence>
<gene>
    <name evidence="3" type="ORF">LV92_02756</name>
</gene>
<feature type="domain" description="Phospholipase/carboxylesterase/thioesterase" evidence="2">
    <location>
        <begin position="139"/>
        <end position="258"/>
    </location>
</feature>
<dbReference type="InterPro" id="IPR029058">
    <property type="entry name" value="AB_hydrolase_fold"/>
</dbReference>
<evidence type="ECO:0000313" key="4">
    <source>
        <dbReference type="Proteomes" id="UP000249696"/>
    </source>
</evidence>
<dbReference type="PANTHER" id="PTHR43037:SF1">
    <property type="entry name" value="BLL1128 PROTEIN"/>
    <property type="match status" value="1"/>
</dbReference>
<reference evidence="3 4" key="1">
    <citation type="submission" date="2018-06" db="EMBL/GenBank/DDBJ databases">
        <title>Genomic Encyclopedia of Archaeal and Bacterial Type Strains, Phase II (KMG-II): from individual species to whole genera.</title>
        <authorList>
            <person name="Goeker M."/>
        </authorList>
    </citation>
    <scope>NUCLEOTIDE SEQUENCE [LARGE SCALE GENOMIC DNA]</scope>
    <source>
        <strain evidence="3 4">DSM 23522</strain>
    </source>
</reference>
<dbReference type="Pfam" id="PF02230">
    <property type="entry name" value="Abhydrolase_2"/>
    <property type="match status" value="1"/>
</dbReference>
<dbReference type="Proteomes" id="UP000249696">
    <property type="component" value="Unassembled WGS sequence"/>
</dbReference>
<keyword evidence="1" id="KW-0732">Signal</keyword>
<protein>
    <submittedName>
        <fullName evidence="3">Dienelactone hydrolase family protein</fullName>
    </submittedName>
</protein>
<dbReference type="InterPro" id="IPR050955">
    <property type="entry name" value="Plant_Biomass_Hydrol_Est"/>
</dbReference>
<dbReference type="GO" id="GO:0016787">
    <property type="term" value="F:hydrolase activity"/>
    <property type="evidence" value="ECO:0007669"/>
    <property type="project" value="UniProtKB-KW"/>
</dbReference>
<proteinExistence type="predicted"/>
<dbReference type="PANTHER" id="PTHR43037">
    <property type="entry name" value="UNNAMED PRODUCT-RELATED"/>
    <property type="match status" value="1"/>
</dbReference>
<dbReference type="EMBL" id="QLLN01000005">
    <property type="protein sequence ID" value="RAJ10010.1"/>
    <property type="molecule type" value="Genomic_DNA"/>
</dbReference>
<dbReference type="InterPro" id="IPR003140">
    <property type="entry name" value="PLipase/COase/thioEstase"/>
</dbReference>
<accession>A0A327R055</accession>
<evidence type="ECO:0000259" key="2">
    <source>
        <dbReference type="Pfam" id="PF02230"/>
    </source>
</evidence>
<sequence>MRIFNQFGILIDNHDNSRIWPYTNIGGPKSNNIFEQMKTLVLIFCCLFIFEGCASQSSPELINSEMEVVTTENLRYYLYYPGNYEVNPEEKFPLLLFLHGGGESGGNLKSVKRNGPPKLISGGKKFPFLILAPQNPQEKMWWNTRAVNQLLDSIIATNKVDENRIYLTGLSRGGGAAWEMAVQYPDKFAALAVVCGMTPVPYASWINKNMPIRVYHGDQDKSISISESIEMVAKLKEMGYNVDFTIYKGVGHNAWDKAYENNELYDWFLLQKKLGPVEN</sequence>
<organism evidence="3 4">
    <name type="scientific">Arenibacter echinorum</name>
    <dbReference type="NCBI Taxonomy" id="440515"/>
    <lineage>
        <taxon>Bacteria</taxon>
        <taxon>Pseudomonadati</taxon>
        <taxon>Bacteroidota</taxon>
        <taxon>Flavobacteriia</taxon>
        <taxon>Flavobacteriales</taxon>
        <taxon>Flavobacteriaceae</taxon>
        <taxon>Arenibacter</taxon>
    </lineage>
</organism>
<dbReference type="AlphaFoldDB" id="A0A327R055"/>
<name>A0A327R055_9FLAO</name>